<dbReference type="Gene3D" id="3.40.710.10">
    <property type="entry name" value="DD-peptidase/beta-lactamase superfamily"/>
    <property type="match status" value="1"/>
</dbReference>
<evidence type="ECO:0000259" key="1">
    <source>
        <dbReference type="Pfam" id="PF00144"/>
    </source>
</evidence>
<name>A0ABX8SFR9_9ACTN</name>
<protein>
    <submittedName>
        <fullName evidence="2">Beta-lactamase family protein</fullName>
    </submittedName>
</protein>
<feature type="domain" description="Beta-lactamase-related" evidence="1">
    <location>
        <begin position="40"/>
        <end position="384"/>
    </location>
</feature>
<dbReference type="Proteomes" id="UP000887023">
    <property type="component" value="Chromosome"/>
</dbReference>
<dbReference type="PANTHER" id="PTHR43319:SF3">
    <property type="entry name" value="BETA-LACTAMASE-RELATED DOMAIN-CONTAINING PROTEIN"/>
    <property type="match status" value="1"/>
</dbReference>
<gene>
    <name evidence="2" type="ORF">KV203_08480</name>
</gene>
<dbReference type="PANTHER" id="PTHR43319">
    <property type="entry name" value="BETA-LACTAMASE-RELATED"/>
    <property type="match status" value="1"/>
</dbReference>
<dbReference type="InterPro" id="IPR052907">
    <property type="entry name" value="Beta-lactamase/esterase"/>
</dbReference>
<organism evidence="2 3">
    <name type="scientific">Skermania pinensis</name>
    <dbReference type="NCBI Taxonomy" id="39122"/>
    <lineage>
        <taxon>Bacteria</taxon>
        <taxon>Bacillati</taxon>
        <taxon>Actinomycetota</taxon>
        <taxon>Actinomycetes</taxon>
        <taxon>Mycobacteriales</taxon>
        <taxon>Gordoniaceae</taxon>
        <taxon>Skermania</taxon>
    </lineage>
</organism>
<sequence length="406" mass="43818">MEGTRVAVPEDLDSVTTAGIEQAGGIAVDEIWRSVQDWYRTGLHPAIQVCLRVDGAVVLDRAIGHGWGNAPDDRADTDRVLATPDTPFCAYSAAKGITTVVLHLLAERGVLSLDDRVSDHIPGYERNGKGATTVRHVLTHSAGVPFPQARVGRLDDIDDPAVAVDGLVRMKPLHRPGAFHIYHALTFGFLTREIVRGATGKSIREILAAEILDPLGFRWTNYGVVPEDVAAVAPAHVTGIRSRQIGQVAKLVLGADFEKTIAISNDPRFLTGVVPSSNTVSTARELSRFYELLRRGGELDGVRVIRPETVRQARVQSMRLRPELVNMGRPVRMGQGFMLGSSRFGMFGRGTPQAFGHPGLVEVLGWADPQRGLAAAIISSGKPFIQTGSKFPAVLDRIAATVPRSA</sequence>
<keyword evidence="3" id="KW-1185">Reference proteome</keyword>
<proteinExistence type="predicted"/>
<dbReference type="EMBL" id="CP079105">
    <property type="protein sequence ID" value="QXQ15782.1"/>
    <property type="molecule type" value="Genomic_DNA"/>
</dbReference>
<evidence type="ECO:0000313" key="2">
    <source>
        <dbReference type="EMBL" id="QXQ15782.1"/>
    </source>
</evidence>
<accession>A0ABX8SFR9</accession>
<dbReference type="SUPFAM" id="SSF56601">
    <property type="entry name" value="beta-lactamase/transpeptidase-like"/>
    <property type="match status" value="1"/>
</dbReference>
<dbReference type="InterPro" id="IPR012338">
    <property type="entry name" value="Beta-lactam/transpept-like"/>
</dbReference>
<dbReference type="InterPro" id="IPR001466">
    <property type="entry name" value="Beta-lactam-related"/>
</dbReference>
<reference evidence="2" key="1">
    <citation type="submission" date="2021-07" db="EMBL/GenBank/DDBJ databases">
        <title>Candidatus Kaistella beijingensis sp. nov. isolated from a municipal wastewater treatment plant is involved in sludge foaming.</title>
        <authorList>
            <person name="Song Y."/>
            <person name="Liu S.-J."/>
        </authorList>
    </citation>
    <scope>NUCLEOTIDE SEQUENCE</scope>
    <source>
        <strain evidence="2">DSM 43998</strain>
    </source>
</reference>
<dbReference type="Pfam" id="PF00144">
    <property type="entry name" value="Beta-lactamase"/>
    <property type="match status" value="1"/>
</dbReference>
<evidence type="ECO:0000313" key="3">
    <source>
        <dbReference type="Proteomes" id="UP000887023"/>
    </source>
</evidence>